<evidence type="ECO:0000256" key="2">
    <source>
        <dbReference type="ARBA" id="ARBA00004555"/>
    </source>
</evidence>
<feature type="domain" description="ENTH" evidence="5">
    <location>
        <begin position="26"/>
        <end position="159"/>
    </location>
</feature>
<dbReference type="InParanoid" id="A0A3Q7ETW8"/>
<dbReference type="InterPro" id="IPR008942">
    <property type="entry name" value="ENTH_VHS"/>
</dbReference>
<keyword evidence="4" id="KW-0968">Cytoplasmic vesicle</keyword>
<dbReference type="RefSeq" id="XP_004231437.1">
    <property type="nucleotide sequence ID" value="XM_004231389.5"/>
</dbReference>
<dbReference type="STRING" id="4081.A0A3Q7ETW8"/>
<protein>
    <recommendedName>
        <fullName evidence="5">ENTH domain-containing protein</fullName>
    </recommendedName>
</protein>
<dbReference type="PROSITE" id="PS50942">
    <property type="entry name" value="ENTH"/>
    <property type="match status" value="1"/>
</dbReference>
<dbReference type="SUPFAM" id="SSF48464">
    <property type="entry name" value="ENTH/VHS domain"/>
    <property type="match status" value="1"/>
</dbReference>
<dbReference type="GO" id="GO:0006897">
    <property type="term" value="P:endocytosis"/>
    <property type="evidence" value="ECO:0000318"/>
    <property type="project" value="GO_Central"/>
</dbReference>
<dbReference type="Pfam" id="PF01417">
    <property type="entry name" value="ENTH"/>
    <property type="match status" value="1"/>
</dbReference>
<comment type="subcellular location">
    <subcellularLocation>
        <location evidence="1">Cytoplasmic vesicle</location>
        <location evidence="1">Clathrin-coated vesicle</location>
    </subcellularLocation>
    <subcellularLocation>
        <location evidence="2">Golgi apparatus</location>
    </subcellularLocation>
</comment>
<dbReference type="EnsemblPlants" id="Solyc01g110510.3.1">
    <property type="protein sequence ID" value="Solyc01g110510.3.1"/>
    <property type="gene ID" value="Solyc01g110510.3"/>
</dbReference>
<proteinExistence type="predicted"/>
<dbReference type="GO" id="GO:0005768">
    <property type="term" value="C:endosome"/>
    <property type="evidence" value="ECO:0000318"/>
    <property type="project" value="GO_Central"/>
</dbReference>
<dbReference type="GO" id="GO:0005543">
    <property type="term" value="F:phospholipid binding"/>
    <property type="evidence" value="ECO:0000318"/>
    <property type="project" value="GO_Central"/>
</dbReference>
<evidence type="ECO:0000256" key="1">
    <source>
        <dbReference type="ARBA" id="ARBA00004132"/>
    </source>
</evidence>
<accession>A0A3Q7ETW8</accession>
<sequence length="279" mass="32414">MDSPLLHEFKRQAFFFLREKFNTARLALTDVTHTQLLAEEATTGDLIAPNMQTMRLISRAAFEVDDYWRIVDILHKRLSKFDRRNWRSSYKALMLLEYLLTHGPESIAEEFQSDEDVIRHMQSFQYVDEKGFNWGSSVRNMSERVIKLFEDRSFLKKERDRARKVTVGIEGFGSFCKRPVSREESMKQAIPERYLRSNSEFTDSQNKENQTVASDKGFSCKQKLGKSWNIESVIDDTISDAMEWNQHPFYDNHSQASLLSISGLSSKAVSPSLEKKKEG</sequence>
<dbReference type="Gramene" id="Solyc01g110510.3.1">
    <property type="protein sequence ID" value="Solyc01g110510.3.1"/>
    <property type="gene ID" value="Solyc01g110510.3"/>
</dbReference>
<dbReference type="GO" id="GO:0005886">
    <property type="term" value="C:plasma membrane"/>
    <property type="evidence" value="ECO:0000318"/>
    <property type="project" value="GO_Central"/>
</dbReference>
<dbReference type="OrthoDB" id="4033880at2759"/>
<gene>
    <name evidence="6" type="primary">LOC101249218</name>
</gene>
<dbReference type="PaxDb" id="4081-Solyc01g110510.2.1"/>
<dbReference type="OMA" id="EEHYFWE"/>
<organism evidence="6">
    <name type="scientific">Solanum lycopersicum</name>
    <name type="common">Tomato</name>
    <name type="synonym">Lycopersicon esculentum</name>
    <dbReference type="NCBI Taxonomy" id="4081"/>
    <lineage>
        <taxon>Eukaryota</taxon>
        <taxon>Viridiplantae</taxon>
        <taxon>Streptophyta</taxon>
        <taxon>Embryophyta</taxon>
        <taxon>Tracheophyta</taxon>
        <taxon>Spermatophyta</taxon>
        <taxon>Magnoliopsida</taxon>
        <taxon>eudicotyledons</taxon>
        <taxon>Gunneridae</taxon>
        <taxon>Pentapetalae</taxon>
        <taxon>asterids</taxon>
        <taxon>lamiids</taxon>
        <taxon>Solanales</taxon>
        <taxon>Solanaceae</taxon>
        <taxon>Solanoideae</taxon>
        <taxon>Solaneae</taxon>
        <taxon>Solanum</taxon>
        <taxon>Solanum subgen. Lycopersicon</taxon>
    </lineage>
</organism>
<dbReference type="GO" id="GO:0030125">
    <property type="term" value="C:clathrin vesicle coat"/>
    <property type="evidence" value="ECO:0000318"/>
    <property type="project" value="GO_Central"/>
</dbReference>
<keyword evidence="7" id="KW-1185">Reference proteome</keyword>
<dbReference type="SMR" id="A0A3Q7ETW8"/>
<name>A0A3Q7ETW8_SOLLC</name>
<dbReference type="SMART" id="SM00273">
    <property type="entry name" value="ENTH"/>
    <property type="match status" value="1"/>
</dbReference>
<dbReference type="CDD" id="cd03571">
    <property type="entry name" value="ENTH"/>
    <property type="match status" value="1"/>
</dbReference>
<dbReference type="AlphaFoldDB" id="A0A3Q7ETW8"/>
<dbReference type="KEGG" id="sly:101249218"/>
<dbReference type="GO" id="GO:0030276">
    <property type="term" value="F:clathrin binding"/>
    <property type="evidence" value="ECO:0000318"/>
    <property type="project" value="GO_Central"/>
</dbReference>
<dbReference type="PANTHER" id="PTHR12276:SF117">
    <property type="entry name" value="ENTH DOMAIN-CONTAINING PROTEIN"/>
    <property type="match status" value="1"/>
</dbReference>
<evidence type="ECO:0000259" key="5">
    <source>
        <dbReference type="PROSITE" id="PS50942"/>
    </source>
</evidence>
<dbReference type="PANTHER" id="PTHR12276">
    <property type="entry name" value="EPSIN/ENT-RELATED"/>
    <property type="match status" value="1"/>
</dbReference>
<evidence type="ECO:0000256" key="3">
    <source>
        <dbReference type="ARBA" id="ARBA00023034"/>
    </source>
</evidence>
<reference evidence="6" key="2">
    <citation type="submission" date="2019-01" db="UniProtKB">
        <authorList>
            <consortium name="EnsemblPlants"/>
        </authorList>
    </citation>
    <scope>IDENTIFICATION</scope>
    <source>
        <strain evidence="6">cv. Heinz 1706</strain>
    </source>
</reference>
<dbReference type="Proteomes" id="UP000004994">
    <property type="component" value="Chromosome 1"/>
</dbReference>
<evidence type="ECO:0000313" key="6">
    <source>
        <dbReference type="EnsemblPlants" id="Solyc01g110510.3.1"/>
    </source>
</evidence>
<dbReference type="InterPro" id="IPR013809">
    <property type="entry name" value="ENTH"/>
</dbReference>
<evidence type="ECO:0000313" key="7">
    <source>
        <dbReference type="Proteomes" id="UP000004994"/>
    </source>
</evidence>
<dbReference type="GO" id="GO:0005794">
    <property type="term" value="C:Golgi apparatus"/>
    <property type="evidence" value="ECO:0007669"/>
    <property type="project" value="UniProtKB-SubCell"/>
</dbReference>
<evidence type="ECO:0000256" key="4">
    <source>
        <dbReference type="ARBA" id="ARBA00023329"/>
    </source>
</evidence>
<dbReference type="Gene3D" id="1.25.40.90">
    <property type="match status" value="1"/>
</dbReference>
<dbReference type="GeneID" id="101249218"/>
<keyword evidence="3" id="KW-0333">Golgi apparatus</keyword>
<reference evidence="6" key="1">
    <citation type="journal article" date="2012" name="Nature">
        <title>The tomato genome sequence provides insights into fleshy fruit evolution.</title>
        <authorList>
            <consortium name="Tomato Genome Consortium"/>
        </authorList>
    </citation>
    <scope>NUCLEOTIDE SEQUENCE [LARGE SCALE GENOMIC DNA]</scope>
    <source>
        <strain evidence="6">cv. Heinz 1706</strain>
    </source>
</reference>